<organism evidence="5 6">
    <name type="scientific">Lithospermum erythrorhizon</name>
    <name type="common">Purple gromwell</name>
    <name type="synonym">Lithospermum officinale var. erythrorhizon</name>
    <dbReference type="NCBI Taxonomy" id="34254"/>
    <lineage>
        <taxon>Eukaryota</taxon>
        <taxon>Viridiplantae</taxon>
        <taxon>Streptophyta</taxon>
        <taxon>Embryophyta</taxon>
        <taxon>Tracheophyta</taxon>
        <taxon>Spermatophyta</taxon>
        <taxon>Magnoliopsida</taxon>
        <taxon>eudicotyledons</taxon>
        <taxon>Gunneridae</taxon>
        <taxon>Pentapetalae</taxon>
        <taxon>asterids</taxon>
        <taxon>lamiids</taxon>
        <taxon>Boraginales</taxon>
        <taxon>Boraginaceae</taxon>
        <taxon>Boraginoideae</taxon>
        <taxon>Lithospermeae</taxon>
        <taxon>Lithospermum</taxon>
    </lineage>
</organism>
<dbReference type="FunFam" id="3.40.50.2000:FF:000019">
    <property type="entry name" value="Glycosyltransferase"/>
    <property type="match status" value="1"/>
</dbReference>
<dbReference type="InterPro" id="IPR035595">
    <property type="entry name" value="UDP_glycos_trans_CS"/>
</dbReference>
<name>A0AAV3NLG7_LITER</name>
<comment type="similarity">
    <text evidence="1 3">Belongs to the UDP-glycosyltransferase family.</text>
</comment>
<dbReference type="GO" id="GO:0080044">
    <property type="term" value="F:quercetin 7-O-glucosyltransferase activity"/>
    <property type="evidence" value="ECO:0007669"/>
    <property type="project" value="TreeGrafter"/>
</dbReference>
<evidence type="ECO:0000256" key="4">
    <source>
        <dbReference type="RuleBase" id="RU362057"/>
    </source>
</evidence>
<evidence type="ECO:0000313" key="6">
    <source>
        <dbReference type="Proteomes" id="UP001454036"/>
    </source>
</evidence>
<dbReference type="Pfam" id="PF00201">
    <property type="entry name" value="UDPGT"/>
    <property type="match status" value="1"/>
</dbReference>
<protein>
    <recommendedName>
        <fullName evidence="4">Glycosyltransferase</fullName>
        <ecNumber evidence="4">2.4.1.-</ecNumber>
    </recommendedName>
</protein>
<dbReference type="PANTHER" id="PTHR11926:SF1534">
    <property type="entry name" value="GLYCOSYLTRANSFERASE"/>
    <property type="match status" value="1"/>
</dbReference>
<evidence type="ECO:0000256" key="2">
    <source>
        <dbReference type="ARBA" id="ARBA00022679"/>
    </source>
</evidence>
<comment type="caution">
    <text evidence="5">The sequence shown here is derived from an EMBL/GenBank/DDBJ whole genome shotgun (WGS) entry which is preliminary data.</text>
</comment>
<accession>A0AAV3NLG7</accession>
<dbReference type="InterPro" id="IPR002213">
    <property type="entry name" value="UDP_glucos_trans"/>
</dbReference>
<evidence type="ECO:0000256" key="3">
    <source>
        <dbReference type="RuleBase" id="RU003718"/>
    </source>
</evidence>
<dbReference type="AlphaFoldDB" id="A0AAV3NLG7"/>
<proteinExistence type="inferred from homology"/>
<keyword evidence="6" id="KW-1185">Reference proteome</keyword>
<keyword evidence="2 3" id="KW-0808">Transferase</keyword>
<dbReference type="EC" id="2.4.1.-" evidence="4"/>
<evidence type="ECO:0000313" key="5">
    <source>
        <dbReference type="EMBL" id="GAA0138890.1"/>
    </source>
</evidence>
<keyword evidence="3" id="KW-0328">Glycosyltransferase</keyword>
<evidence type="ECO:0000256" key="1">
    <source>
        <dbReference type="ARBA" id="ARBA00009995"/>
    </source>
</evidence>
<dbReference type="GO" id="GO:0080043">
    <property type="term" value="F:quercetin 3-O-glucosyltransferase activity"/>
    <property type="evidence" value="ECO:0007669"/>
    <property type="project" value="TreeGrafter"/>
</dbReference>
<dbReference type="EMBL" id="BAABME010000042">
    <property type="protein sequence ID" value="GAA0138890.1"/>
    <property type="molecule type" value="Genomic_DNA"/>
</dbReference>
<dbReference type="CDD" id="cd03784">
    <property type="entry name" value="GT1_Gtf-like"/>
    <property type="match status" value="1"/>
</dbReference>
<dbReference type="SUPFAM" id="SSF53756">
    <property type="entry name" value="UDP-Glycosyltransferase/glycogen phosphorylase"/>
    <property type="match status" value="1"/>
</dbReference>
<dbReference type="PROSITE" id="PS00375">
    <property type="entry name" value="UDPGT"/>
    <property type="match status" value="1"/>
</dbReference>
<dbReference type="PANTHER" id="PTHR11926">
    <property type="entry name" value="GLUCOSYL/GLUCURONOSYL TRANSFERASES"/>
    <property type="match status" value="1"/>
</dbReference>
<sequence>MSRQQHFLFLSLAAQGHINPTIQLAKQLVRGGARVTFTTTRDGLNRMITLPKMEGLFFEVFLDTLEDNKEGTKPNLLAEIKRMGPSNLAELITSLSNGGHPVTLIIYTFLIPWAATVAHQLQVKSALLAIQSATSFAIYHRFFNSQNGLSDEIKDKIIDQSMISIDFPGLPSFSCNDVATFLLPDDEYHSVSPIFQDHIRVLERDSNPRPLVLINTFDALEQPTLLVQLKTTNIENFDVVTVGPIIPSAFSDGEDLSDKSVGCDLFECDKDYLSWLDKQEHGSVVYVSFGSLAQLKKEEKEEISHGLVNSGRPFLWVIRSLPNDEEDGLKTMVQENGLIVPWCSQIEVLDHKAVGCFVTHCGWNSTLESMVAGVPIVGYPCFSDQPTNAKMIEEVWCNGLRARLNDKGLVEKDELRRCLDVVMGSGEKGEEIRRNALKWRGLALEAVKEGGSSYKNLKLLLD</sequence>
<reference evidence="5 6" key="1">
    <citation type="submission" date="2024-01" db="EMBL/GenBank/DDBJ databases">
        <title>The complete chloroplast genome sequence of Lithospermum erythrorhizon: insights into the phylogenetic relationship among Boraginaceae species and the maternal lineages of purple gromwells.</title>
        <authorList>
            <person name="Okada T."/>
            <person name="Watanabe K."/>
        </authorList>
    </citation>
    <scope>NUCLEOTIDE SEQUENCE [LARGE SCALE GENOMIC DNA]</scope>
</reference>
<dbReference type="Gene3D" id="3.40.50.2000">
    <property type="entry name" value="Glycogen Phosphorylase B"/>
    <property type="match status" value="2"/>
</dbReference>
<gene>
    <name evidence="5" type="ORF">LIER_00548</name>
</gene>
<dbReference type="Proteomes" id="UP001454036">
    <property type="component" value="Unassembled WGS sequence"/>
</dbReference>